<accession>A0A9D4SJU1</accession>
<comment type="caution">
    <text evidence="1">The sequence shown here is derived from an EMBL/GenBank/DDBJ whole genome shotgun (WGS) entry which is preliminary data.</text>
</comment>
<evidence type="ECO:0000313" key="1">
    <source>
        <dbReference type="EMBL" id="KAH7644001.1"/>
    </source>
</evidence>
<dbReference type="AlphaFoldDB" id="A0A9D4SJU1"/>
<proteinExistence type="predicted"/>
<protein>
    <submittedName>
        <fullName evidence="1">Uncharacterized protein</fullName>
    </submittedName>
</protein>
<gene>
    <name evidence="1" type="ORF">HUG17_6363</name>
</gene>
<dbReference type="Proteomes" id="UP000828236">
    <property type="component" value="Unassembled WGS sequence"/>
</dbReference>
<organism evidence="1">
    <name type="scientific">Dermatophagoides farinae</name>
    <name type="common">American house dust mite</name>
    <dbReference type="NCBI Taxonomy" id="6954"/>
    <lineage>
        <taxon>Eukaryota</taxon>
        <taxon>Metazoa</taxon>
        <taxon>Ecdysozoa</taxon>
        <taxon>Arthropoda</taxon>
        <taxon>Chelicerata</taxon>
        <taxon>Arachnida</taxon>
        <taxon>Acari</taxon>
        <taxon>Acariformes</taxon>
        <taxon>Sarcoptiformes</taxon>
        <taxon>Astigmata</taxon>
        <taxon>Psoroptidia</taxon>
        <taxon>Analgoidea</taxon>
        <taxon>Pyroglyphidae</taxon>
        <taxon>Dermatophagoidinae</taxon>
        <taxon>Dermatophagoides</taxon>
    </lineage>
</organism>
<dbReference type="EMBL" id="SDOV01000002">
    <property type="protein sequence ID" value="KAH7644001.1"/>
    <property type="molecule type" value="Genomic_DNA"/>
</dbReference>
<sequence>MLHDVTLSLNQNQRPSTMTDIGEQIKQYVNYILLQQRNDNHNDIDDRIMAINNNEFDSTKTSSLTMMNLDHNLTLMIIIFIQQ</sequence>
<reference evidence="1" key="1">
    <citation type="submission" date="2020-06" db="EMBL/GenBank/DDBJ databases">
        <authorList>
            <person name="Ji K."/>
            <person name="Li J."/>
        </authorList>
    </citation>
    <scope>NUCLEOTIDE SEQUENCE</scope>
    <source>
        <strain evidence="1">JKM2019</strain>
        <tissue evidence="1">Whole body</tissue>
    </source>
</reference>
<reference evidence="1" key="2">
    <citation type="journal article" date="2021" name="World Allergy Organ. J.">
        <title>Chromosome-level assembly of Dermatophagoides farinae genome and transcriptome reveals two novel allergens Der f 37 and Der f 39.</title>
        <authorList>
            <person name="Chen J."/>
            <person name="Cai Z."/>
            <person name="Fan D."/>
            <person name="Hu J."/>
            <person name="Hou Y."/>
            <person name="He Y."/>
            <person name="Zhang Z."/>
            <person name="Zhao Z."/>
            <person name="Gao P."/>
            <person name="Hu W."/>
            <person name="Sun J."/>
            <person name="Li J."/>
            <person name="Ji K."/>
        </authorList>
    </citation>
    <scope>NUCLEOTIDE SEQUENCE</scope>
    <source>
        <strain evidence="1">JKM2019</strain>
    </source>
</reference>
<name>A0A9D4SJU1_DERFA</name>